<dbReference type="InterPro" id="IPR008271">
    <property type="entry name" value="Ser/Thr_kinase_AS"/>
</dbReference>
<dbReference type="Pfam" id="PF00069">
    <property type="entry name" value="Pkinase"/>
    <property type="match status" value="1"/>
</dbReference>
<dbReference type="Proteomes" id="UP000549394">
    <property type="component" value="Unassembled WGS sequence"/>
</dbReference>
<feature type="region of interest" description="Disordered" evidence="7">
    <location>
        <begin position="75"/>
        <end position="107"/>
    </location>
</feature>
<dbReference type="PANTHER" id="PTHR11584:SF369">
    <property type="entry name" value="MITOGEN-ACTIVATED PROTEIN KINASE KINASE KINASE 19-RELATED"/>
    <property type="match status" value="1"/>
</dbReference>
<feature type="region of interest" description="Disordered" evidence="7">
    <location>
        <begin position="288"/>
        <end position="318"/>
    </location>
</feature>
<evidence type="ECO:0000256" key="5">
    <source>
        <dbReference type="ARBA" id="ARBA00022840"/>
    </source>
</evidence>
<keyword evidence="2" id="KW-0808">Transferase</keyword>
<evidence type="ECO:0000256" key="6">
    <source>
        <dbReference type="PROSITE-ProRule" id="PRU00325"/>
    </source>
</evidence>
<evidence type="ECO:0000256" key="4">
    <source>
        <dbReference type="ARBA" id="ARBA00022777"/>
    </source>
</evidence>
<dbReference type="InterPro" id="IPR016024">
    <property type="entry name" value="ARM-type_fold"/>
</dbReference>
<proteinExistence type="predicted"/>
<dbReference type="Gene3D" id="1.10.510.10">
    <property type="entry name" value="Transferase(Phosphotransferase) domain 1"/>
    <property type="match status" value="1"/>
</dbReference>
<evidence type="ECO:0000259" key="8">
    <source>
        <dbReference type="PROSITE" id="PS50011"/>
    </source>
</evidence>
<dbReference type="InterPro" id="IPR007527">
    <property type="entry name" value="Znf_SWIM"/>
</dbReference>
<dbReference type="SUPFAM" id="SSF56112">
    <property type="entry name" value="Protein kinase-like (PK-like)"/>
    <property type="match status" value="1"/>
</dbReference>
<dbReference type="SUPFAM" id="SSF48371">
    <property type="entry name" value="ARM repeat"/>
    <property type="match status" value="1"/>
</dbReference>
<dbReference type="Pfam" id="PF21040">
    <property type="entry name" value="CEP104-like_TOG"/>
    <property type="match status" value="1"/>
</dbReference>
<protein>
    <submittedName>
        <fullName evidence="10">DgyrCDS1050</fullName>
    </submittedName>
</protein>
<dbReference type="InterPro" id="IPR011989">
    <property type="entry name" value="ARM-like"/>
</dbReference>
<keyword evidence="6" id="KW-0862">Zinc</keyword>
<dbReference type="EMBL" id="CAJFCJ010000002">
    <property type="protein sequence ID" value="CAD5111777.1"/>
    <property type="molecule type" value="Genomic_DNA"/>
</dbReference>
<sequence length="1266" mass="142883">MEKQREGIDIMKTCKISKFIDKKFGRLCHNDDNQEAHCDQPNESNSLNSRESNIPIRKMNKCLDLDQIKENLRIKRDNSTKNAKLKRDPSDKPRNKPVIAKNLSRTQSSSIPCLSETKLKRRHSGTTVDTAFARQVVESKSTIISSKVIRSKSARIQSSTMEDRKQAALQAFANRRTPSPNVMAEDPNLKKKVEKALKVRFYLLQQRGPNSFLIGGDAPDHKYKVVIGPQSCSCTRKQCLHILFVMLRVFKVERNDPSLWSVQLKNFEVEALFRKYYQRREQRIADMKRRMSESIHSKTESCTTTDGSLSEDSQDGLRLEDEEESCPICLSEILDGESLNNCDKWFAECQKSERRLTCPLCDEKWHTNIAHNEVTANSDSLLLPSVSPGLNTSELPHTIPVSADLQPYLVEWGTVIGENLSSCLLSTNWNFRETGLKELSKTASQTLSISAHDVSIQTNILQCSMKIIAFTLNDPVYKVFIQSLKTLRNILAFTPCRNDSERNRLETLLKPVLDSLLNKCANSNRKTKVISLSAILGFIKGQEGELSIGKELDGFSPTGVDELTLVLECISGVDETRDSTPFQHFLGRLFALELLLDRYKSFFLLNECIGEKNSRKCSNLHKINMTLYFLKKTFFFNHVKVATLSKKLLFNIIKIQDDHGIKWILTQYENSDFSIADYIRKKLANSFERIWPIKNEPPQRELLADSNYTTHVHQVQTNSYERDSTAGTYYHCQPLQSDAIAPPSVPVPKEDDRPLTAPEKLTDGVWGSDNTSLTTEGLPLTQNCSAPSCCQCFTIDHGKCSIKSIHLSETLSNQEVVNSLRNISLENSTLNENQLHHSCMQNILKISHTDDKLSTTIDAIPENGEYFRPESRLGFIDDDSSSETQKLAIESDISNSLITDLTSESTDDRFSELDEDKDVFTIEVATSPTKNSDECKCKEEVEIEEDKALVEALLRSEQQSKLPNVPGLKCLPLDSHVTDQAETHNVEPYIENLHWVKGPTIGTGGFCTCYLARDKRTGTLMACKQICLVRNNQKDEEVEIAKIEAEIRLVGKLSHPNILRLLGATRHGSHFFMFTEWMPGGSIANLLETYGCFTENVTIKYIRQVILGLAYLHENRILHRDLKGANLVVDSSGQRIRIADFGASATLQGDMTGLDEFRNELMGTIPFMAPEVLKGESYGRSADVWSVGCIIIQMLTAKPPWSDRHYEKHYALIFRIGCATEGPPLPTIESPPLKDLCLRCLEIVKGDRSAAKDLIKHPLFTMCTTH</sequence>
<keyword evidence="3" id="KW-0547">Nucleotide-binding</keyword>
<accession>A0A7I8V990</accession>
<dbReference type="InterPro" id="IPR000719">
    <property type="entry name" value="Prot_kinase_dom"/>
</dbReference>
<keyword evidence="1" id="KW-0723">Serine/threonine-protein kinase</keyword>
<dbReference type="InterPro" id="IPR011009">
    <property type="entry name" value="Kinase-like_dom_sf"/>
</dbReference>
<dbReference type="GO" id="GO:0005524">
    <property type="term" value="F:ATP binding"/>
    <property type="evidence" value="ECO:0007669"/>
    <property type="project" value="UniProtKB-KW"/>
</dbReference>
<dbReference type="PROSITE" id="PS00108">
    <property type="entry name" value="PROTEIN_KINASE_ST"/>
    <property type="match status" value="1"/>
</dbReference>
<gene>
    <name evidence="10" type="ORF">DGYR_LOCUS1015</name>
</gene>
<dbReference type="AlphaFoldDB" id="A0A7I8V990"/>
<dbReference type="OrthoDB" id="275301at2759"/>
<comment type="caution">
    <text evidence="10">The sequence shown here is derived from an EMBL/GenBank/DDBJ whole genome shotgun (WGS) entry which is preliminary data.</text>
</comment>
<keyword evidence="6" id="KW-0479">Metal-binding</keyword>
<reference evidence="10 11" key="1">
    <citation type="submission" date="2020-08" db="EMBL/GenBank/DDBJ databases">
        <authorList>
            <person name="Hejnol A."/>
        </authorList>
    </citation>
    <scope>NUCLEOTIDE SEQUENCE [LARGE SCALE GENOMIC DNA]</scope>
</reference>
<feature type="compositionally biased region" description="Basic and acidic residues" evidence="7">
    <location>
        <begin position="75"/>
        <end position="94"/>
    </location>
</feature>
<feature type="compositionally biased region" description="Polar residues" evidence="7">
    <location>
        <begin position="300"/>
        <end position="311"/>
    </location>
</feature>
<evidence type="ECO:0000313" key="10">
    <source>
        <dbReference type="EMBL" id="CAD5111777.1"/>
    </source>
</evidence>
<dbReference type="GO" id="GO:0008270">
    <property type="term" value="F:zinc ion binding"/>
    <property type="evidence" value="ECO:0007669"/>
    <property type="project" value="UniProtKB-KW"/>
</dbReference>
<dbReference type="PROSITE" id="PS50966">
    <property type="entry name" value="ZF_SWIM"/>
    <property type="match status" value="1"/>
</dbReference>
<evidence type="ECO:0000256" key="1">
    <source>
        <dbReference type="ARBA" id="ARBA00022527"/>
    </source>
</evidence>
<dbReference type="FunFam" id="1.10.510.10:FF:000286">
    <property type="entry name" value="Mitogen-activated protein kinase kinase kinase 1 (Predicted)"/>
    <property type="match status" value="1"/>
</dbReference>
<evidence type="ECO:0000256" key="7">
    <source>
        <dbReference type="SAM" id="MobiDB-lite"/>
    </source>
</evidence>
<feature type="domain" description="Protein kinase" evidence="8">
    <location>
        <begin position="995"/>
        <end position="1260"/>
    </location>
</feature>
<feature type="region of interest" description="Disordered" evidence="7">
    <location>
        <begin position="741"/>
        <end position="768"/>
    </location>
</feature>
<keyword evidence="6" id="KW-0863">Zinc-finger</keyword>
<dbReference type="Gene3D" id="1.25.10.10">
    <property type="entry name" value="Leucine-rich Repeat Variant"/>
    <property type="match status" value="1"/>
</dbReference>
<keyword evidence="11" id="KW-1185">Reference proteome</keyword>
<evidence type="ECO:0000313" key="11">
    <source>
        <dbReference type="Proteomes" id="UP000549394"/>
    </source>
</evidence>
<evidence type="ECO:0000259" key="9">
    <source>
        <dbReference type="PROSITE" id="PS50966"/>
    </source>
</evidence>
<dbReference type="PROSITE" id="PS50011">
    <property type="entry name" value="PROTEIN_KINASE_DOM"/>
    <property type="match status" value="1"/>
</dbReference>
<dbReference type="SMART" id="SM00220">
    <property type="entry name" value="S_TKc"/>
    <property type="match status" value="1"/>
</dbReference>
<keyword evidence="4" id="KW-0418">Kinase</keyword>
<evidence type="ECO:0000256" key="2">
    <source>
        <dbReference type="ARBA" id="ARBA00022679"/>
    </source>
</evidence>
<dbReference type="GO" id="GO:0004674">
    <property type="term" value="F:protein serine/threonine kinase activity"/>
    <property type="evidence" value="ECO:0007669"/>
    <property type="project" value="UniProtKB-KW"/>
</dbReference>
<evidence type="ECO:0000256" key="3">
    <source>
        <dbReference type="ARBA" id="ARBA00022741"/>
    </source>
</evidence>
<organism evidence="10 11">
    <name type="scientific">Dimorphilus gyrociliatus</name>
    <dbReference type="NCBI Taxonomy" id="2664684"/>
    <lineage>
        <taxon>Eukaryota</taxon>
        <taxon>Metazoa</taxon>
        <taxon>Spiralia</taxon>
        <taxon>Lophotrochozoa</taxon>
        <taxon>Annelida</taxon>
        <taxon>Polychaeta</taxon>
        <taxon>Polychaeta incertae sedis</taxon>
        <taxon>Dinophilidae</taxon>
        <taxon>Dimorphilus</taxon>
    </lineage>
</organism>
<feature type="domain" description="SWIM-type" evidence="9">
    <location>
        <begin position="223"/>
        <end position="250"/>
    </location>
</feature>
<keyword evidence="5" id="KW-0067">ATP-binding</keyword>
<name>A0A7I8V990_9ANNE</name>
<feature type="compositionally biased region" description="Basic and acidic residues" evidence="7">
    <location>
        <begin position="288"/>
        <end position="299"/>
    </location>
</feature>
<dbReference type="PANTHER" id="PTHR11584">
    <property type="entry name" value="SERINE/THREONINE PROTEIN KINASE"/>
    <property type="match status" value="1"/>
</dbReference>